<dbReference type="EMBL" id="CP001779">
    <property type="protein sequence ID" value="ACZ00860.1"/>
    <property type="molecule type" value="Genomic_DNA"/>
</dbReference>
<dbReference type="FunFam" id="3.10.580.10:FF:000002">
    <property type="entry name" value="Magnesium/cobalt efflux protein CorC"/>
    <property type="match status" value="1"/>
</dbReference>
<keyword evidence="2 8" id="KW-0812">Transmembrane</keyword>
<proteinExistence type="predicted"/>
<evidence type="ECO:0000313" key="11">
    <source>
        <dbReference type="Proteomes" id="UP000002072"/>
    </source>
</evidence>
<dbReference type="PANTHER" id="PTHR22777">
    <property type="entry name" value="HEMOLYSIN-RELATED"/>
    <property type="match status" value="1"/>
</dbReference>
<evidence type="ECO:0000256" key="8">
    <source>
        <dbReference type="SAM" id="Phobius"/>
    </source>
</evidence>
<dbReference type="InterPro" id="IPR036318">
    <property type="entry name" value="FAD-bd_PCMH-like_sf"/>
</dbReference>
<keyword evidence="3" id="KW-0677">Repeat</keyword>
<organism evidence="10 11">
    <name type="scientific">Streptobacillus moniliformis (strain ATCC 14647 / DSM 12112 / NCTC 10651 / 9901)</name>
    <dbReference type="NCBI Taxonomy" id="519441"/>
    <lineage>
        <taxon>Bacteria</taxon>
        <taxon>Fusobacteriati</taxon>
        <taxon>Fusobacteriota</taxon>
        <taxon>Fusobacteriia</taxon>
        <taxon>Fusobacteriales</taxon>
        <taxon>Leptotrichiaceae</taxon>
        <taxon>Streptobacillus</taxon>
    </lineage>
</organism>
<evidence type="ECO:0000256" key="4">
    <source>
        <dbReference type="ARBA" id="ARBA00022989"/>
    </source>
</evidence>
<keyword evidence="6 8" id="KW-0472">Membrane</keyword>
<dbReference type="SUPFAM" id="SSF54631">
    <property type="entry name" value="CBS-domain pair"/>
    <property type="match status" value="1"/>
</dbReference>
<evidence type="ECO:0000259" key="9">
    <source>
        <dbReference type="PROSITE" id="PS51371"/>
    </source>
</evidence>
<dbReference type="STRING" id="519441.Smon_0376"/>
<dbReference type="Pfam" id="PF03471">
    <property type="entry name" value="CorC_HlyC"/>
    <property type="match status" value="1"/>
</dbReference>
<dbReference type="RefSeq" id="WP_012858417.1">
    <property type="nucleotide sequence ID" value="NC_013515.1"/>
</dbReference>
<dbReference type="KEGG" id="smf:Smon_0376"/>
<dbReference type="InterPro" id="IPR044751">
    <property type="entry name" value="Ion_transp-like_CBS"/>
</dbReference>
<sequence>MIIALLITLIFFSILTAFDISFINVNYIEKIYLKEIEENNKKKVAKFLERLIRYKITSNILNLILIAMYFKIVNFNIGIFFGFSLEFFAISVLILILFQTFIKAISKIDVYKTLIYTIDFIDVLMIVLFPLVFVVEYIYKWINNIVSNGEHKEEIDLTEEDIRNIINCANNTEVEKEEKEMIHSIFNFTDTTVKEIMTPRTSIIAYDVEEILDNVWDDIIEHEFSRIPLYNESIDNICGIMYTKDLLKCKNRNIKLKNLMKEMVYVPETVTLTYMLEFFRQKQQHMAIIIDEYGGTLGLITIEDLLEEIVGEIRDEYDIEEENFKSISKNVYELLGETLVEEINEKYNLDIEISEEYDTISGYIQYKLERVAIEDDKVINNDYIIQVLKVDNKKIEKVKLIIKR</sequence>
<keyword evidence="5 7" id="KW-0129">CBS domain</keyword>
<dbReference type="InterPro" id="IPR002550">
    <property type="entry name" value="CNNM"/>
</dbReference>
<feature type="transmembrane region" description="Helical" evidence="8">
    <location>
        <begin position="6"/>
        <end position="25"/>
    </location>
</feature>
<keyword evidence="4 8" id="KW-1133">Transmembrane helix</keyword>
<dbReference type="Gene3D" id="3.10.580.10">
    <property type="entry name" value="CBS-domain"/>
    <property type="match status" value="1"/>
</dbReference>
<evidence type="ECO:0000256" key="2">
    <source>
        <dbReference type="ARBA" id="ARBA00022692"/>
    </source>
</evidence>
<dbReference type="InterPro" id="IPR046342">
    <property type="entry name" value="CBS_dom_sf"/>
</dbReference>
<dbReference type="SUPFAM" id="SSF56176">
    <property type="entry name" value="FAD-binding/transporter-associated domain-like"/>
    <property type="match status" value="1"/>
</dbReference>
<comment type="subcellular location">
    <subcellularLocation>
        <location evidence="1">Membrane</location>
        <topology evidence="1">Multi-pass membrane protein</topology>
    </subcellularLocation>
</comment>
<dbReference type="PANTHER" id="PTHR22777:SF17">
    <property type="entry name" value="UPF0053 PROTEIN SLL0260"/>
    <property type="match status" value="1"/>
</dbReference>
<dbReference type="CDD" id="cd04590">
    <property type="entry name" value="CBS_pair_CorC_HlyC_assoc"/>
    <property type="match status" value="1"/>
</dbReference>
<keyword evidence="11" id="KW-1185">Reference proteome</keyword>
<dbReference type="Pfam" id="PF00571">
    <property type="entry name" value="CBS"/>
    <property type="match status" value="1"/>
</dbReference>
<dbReference type="AlphaFoldDB" id="D1AX34"/>
<dbReference type="OrthoDB" id="9798188at2"/>
<protein>
    <submittedName>
        <fullName evidence="10">CBS domain containing protein</fullName>
    </submittedName>
</protein>
<dbReference type="HOGENOM" id="CLU_015237_4_1_0"/>
<accession>D1AX34</accession>
<evidence type="ECO:0000256" key="7">
    <source>
        <dbReference type="PROSITE-ProRule" id="PRU00703"/>
    </source>
</evidence>
<dbReference type="PROSITE" id="PS51371">
    <property type="entry name" value="CBS"/>
    <property type="match status" value="1"/>
</dbReference>
<evidence type="ECO:0000256" key="3">
    <source>
        <dbReference type="ARBA" id="ARBA00022737"/>
    </source>
</evidence>
<evidence type="ECO:0000256" key="6">
    <source>
        <dbReference type="ARBA" id="ARBA00023136"/>
    </source>
</evidence>
<dbReference type="InterPro" id="IPR005170">
    <property type="entry name" value="Transptr-assoc_dom"/>
</dbReference>
<dbReference type="Proteomes" id="UP000002072">
    <property type="component" value="Chromosome"/>
</dbReference>
<feature type="transmembrane region" description="Helical" evidence="8">
    <location>
        <begin position="51"/>
        <end position="72"/>
    </location>
</feature>
<evidence type="ECO:0000256" key="5">
    <source>
        <dbReference type="ARBA" id="ARBA00023122"/>
    </source>
</evidence>
<feature type="domain" description="CBS" evidence="9">
    <location>
        <begin position="259"/>
        <end position="316"/>
    </location>
</feature>
<name>D1AX34_STRM9</name>
<reference evidence="10 11" key="1">
    <citation type="journal article" date="2009" name="Stand. Genomic Sci.">
        <title>Complete genome sequence of Streptobacillus moniliformis type strain (9901T).</title>
        <authorList>
            <person name="Nolan M."/>
            <person name="Gronow S."/>
            <person name="Lapidus A."/>
            <person name="Ivanova N."/>
            <person name="Copeland A."/>
            <person name="Lucas S."/>
            <person name="Del Rio T.G."/>
            <person name="Chen F."/>
            <person name="Tice H."/>
            <person name="Pitluck S."/>
            <person name="Cheng J.F."/>
            <person name="Sims D."/>
            <person name="Meincke L."/>
            <person name="Bruce D."/>
            <person name="Goodwin L."/>
            <person name="Brettin T."/>
            <person name="Han C."/>
            <person name="Detter J.C."/>
            <person name="Ovchinikova G."/>
            <person name="Pati A."/>
            <person name="Mavromatis K."/>
            <person name="Mikhailova N."/>
            <person name="Chen A."/>
            <person name="Palaniappan K."/>
            <person name="Land M."/>
            <person name="Hauser L."/>
            <person name="Chang Y.J."/>
            <person name="Jeffries C.D."/>
            <person name="Rohde M."/>
            <person name="Sproer C."/>
            <person name="Goker M."/>
            <person name="Bristow J."/>
            <person name="Eisen J.A."/>
            <person name="Markowitz V."/>
            <person name="Hugenholtz P."/>
            <person name="Kyrpides N.C."/>
            <person name="Klenk H.P."/>
            <person name="Chain P."/>
        </authorList>
    </citation>
    <scope>NUCLEOTIDE SEQUENCE [LARGE SCALE GENOMIC DNA]</scope>
    <source>
        <strain evidence="11">ATCC 14647 / DSM 12112 / NCTC 10651 / 9901</strain>
    </source>
</reference>
<feature type="transmembrane region" description="Helical" evidence="8">
    <location>
        <begin position="78"/>
        <end position="102"/>
    </location>
</feature>
<dbReference type="GeneID" id="29673649"/>
<dbReference type="SMART" id="SM01091">
    <property type="entry name" value="CorC_HlyC"/>
    <property type="match status" value="1"/>
</dbReference>
<evidence type="ECO:0000313" key="10">
    <source>
        <dbReference type="EMBL" id="ACZ00860.1"/>
    </source>
</evidence>
<dbReference type="InterPro" id="IPR016169">
    <property type="entry name" value="FAD-bd_PCMH_sub2"/>
</dbReference>
<feature type="transmembrane region" description="Helical" evidence="8">
    <location>
        <begin position="114"/>
        <end position="139"/>
    </location>
</feature>
<dbReference type="eggNOG" id="COG1253">
    <property type="taxonomic scope" value="Bacteria"/>
</dbReference>
<dbReference type="Gene3D" id="3.30.465.10">
    <property type="match status" value="1"/>
</dbReference>
<gene>
    <name evidence="10" type="ordered locus">Smon_0376</name>
</gene>
<dbReference type="GO" id="GO:0050660">
    <property type="term" value="F:flavin adenine dinucleotide binding"/>
    <property type="evidence" value="ECO:0007669"/>
    <property type="project" value="InterPro"/>
</dbReference>
<dbReference type="Pfam" id="PF01595">
    <property type="entry name" value="CNNM"/>
    <property type="match status" value="1"/>
</dbReference>
<dbReference type="InterPro" id="IPR000644">
    <property type="entry name" value="CBS_dom"/>
</dbReference>
<dbReference type="GO" id="GO:0005886">
    <property type="term" value="C:plasma membrane"/>
    <property type="evidence" value="ECO:0007669"/>
    <property type="project" value="TreeGrafter"/>
</dbReference>
<evidence type="ECO:0000256" key="1">
    <source>
        <dbReference type="ARBA" id="ARBA00004141"/>
    </source>
</evidence>